<reference evidence="8" key="3">
    <citation type="submission" date="2023-07" db="EMBL/GenBank/DDBJ databases">
        <title>An improved reference 1 genome and first organelle genomes of Quercus suber.</title>
        <authorList>
            <consortium name="Genosuber Consortium"/>
            <person name="Usie A."/>
            <person name="Serra O."/>
            <person name="Barros P."/>
        </authorList>
    </citation>
    <scope>NUCLEOTIDE SEQUENCE</scope>
    <source>
        <strain evidence="8">HL8</strain>
        <tissue evidence="8">Leaves</tissue>
    </source>
</reference>
<reference evidence="8" key="1">
    <citation type="submission" date="2017-12" db="EMBL/GenBank/DDBJ databases">
        <authorList>
            <person name="Barbosa P."/>
            <person name="Usie A."/>
            <person name="Ramos A.M."/>
        </authorList>
    </citation>
    <scope>NUCLEOTIDE SEQUENCE</scope>
    <source>
        <strain evidence="8">HL8</strain>
        <tissue evidence="8">Leaves</tissue>
    </source>
</reference>
<feature type="transmembrane region" description="Helical" evidence="7">
    <location>
        <begin position="155"/>
        <end position="173"/>
    </location>
</feature>
<dbReference type="PANTHER" id="PTHR10057:SF0">
    <property type="entry name" value="TRANSLOCATOR PROTEIN"/>
    <property type="match status" value="1"/>
</dbReference>
<evidence type="ECO:0000256" key="1">
    <source>
        <dbReference type="ARBA" id="ARBA00004141"/>
    </source>
</evidence>
<keyword evidence="5 7" id="KW-0472">Membrane</keyword>
<dbReference type="PANTHER" id="PTHR10057">
    <property type="entry name" value="PERIPHERAL-TYPE BENZODIAZEPINE RECEPTOR"/>
    <property type="match status" value="1"/>
</dbReference>
<evidence type="ECO:0000256" key="2">
    <source>
        <dbReference type="ARBA" id="ARBA00007524"/>
    </source>
</evidence>
<feature type="transmembrane region" description="Helical" evidence="7">
    <location>
        <begin position="185"/>
        <end position="205"/>
    </location>
</feature>
<comment type="caution">
    <text evidence="8">The sequence shown here is derived from an EMBL/GenBank/DDBJ whole genome shotgun (WGS) entry which is preliminary data.</text>
</comment>
<evidence type="ECO:0000256" key="5">
    <source>
        <dbReference type="ARBA" id="ARBA00023136"/>
    </source>
</evidence>
<dbReference type="FunFam" id="1.20.1260.100:FF:000001">
    <property type="entry name" value="translocator protein 2"/>
    <property type="match status" value="1"/>
</dbReference>
<feature type="compositionally biased region" description="Polar residues" evidence="6">
    <location>
        <begin position="1"/>
        <end position="20"/>
    </location>
</feature>
<accession>A0AAW0M1I3</accession>
<feature type="region of interest" description="Disordered" evidence="6">
    <location>
        <begin position="1"/>
        <end position="51"/>
    </location>
</feature>
<evidence type="ECO:0000256" key="6">
    <source>
        <dbReference type="SAM" id="MobiDB-lite"/>
    </source>
</evidence>
<feature type="transmembrane region" description="Helical" evidence="7">
    <location>
        <begin position="58"/>
        <end position="78"/>
    </location>
</feature>
<dbReference type="EMBL" id="PKMF04000027">
    <property type="protein sequence ID" value="KAK7857469.1"/>
    <property type="molecule type" value="Genomic_DNA"/>
</dbReference>
<comment type="similarity">
    <text evidence="2">Belongs to the TspO/BZRP family.</text>
</comment>
<name>A0AAW0M1I3_QUESU</name>
<feature type="compositionally biased region" description="Low complexity" evidence="6">
    <location>
        <begin position="30"/>
        <end position="43"/>
    </location>
</feature>
<keyword evidence="4 7" id="KW-1133">Transmembrane helix</keyword>
<evidence type="ECO:0000256" key="3">
    <source>
        <dbReference type="ARBA" id="ARBA00022692"/>
    </source>
</evidence>
<dbReference type="InterPro" id="IPR004307">
    <property type="entry name" value="TspO_MBR"/>
</dbReference>
<evidence type="ECO:0000256" key="4">
    <source>
        <dbReference type="ARBA" id="ARBA00022989"/>
    </source>
</evidence>
<comment type="subcellular location">
    <subcellularLocation>
        <location evidence="1">Membrane</location>
        <topology evidence="1">Multi-pass membrane protein</topology>
    </subcellularLocation>
</comment>
<feature type="transmembrane region" description="Helical" evidence="7">
    <location>
        <begin position="131"/>
        <end position="149"/>
    </location>
</feature>
<dbReference type="AlphaFoldDB" id="A0AAW0M1I3"/>
<evidence type="ECO:0000256" key="7">
    <source>
        <dbReference type="SAM" id="Phobius"/>
    </source>
</evidence>
<protein>
    <submittedName>
        <fullName evidence="8">Translocator protein like protein</fullName>
    </submittedName>
</protein>
<dbReference type="GO" id="GO:0033013">
    <property type="term" value="P:tetrapyrrole metabolic process"/>
    <property type="evidence" value="ECO:0007669"/>
    <property type="project" value="UniProtKB-ARBA"/>
</dbReference>
<dbReference type="Gene3D" id="1.20.1260.100">
    <property type="entry name" value="TspO/MBR protein"/>
    <property type="match status" value="1"/>
</dbReference>
<organism evidence="8">
    <name type="scientific">Quercus suber</name>
    <name type="common">Cork oak</name>
    <dbReference type="NCBI Taxonomy" id="58331"/>
    <lineage>
        <taxon>Eukaryota</taxon>
        <taxon>Viridiplantae</taxon>
        <taxon>Streptophyta</taxon>
        <taxon>Embryophyta</taxon>
        <taxon>Tracheophyta</taxon>
        <taxon>Spermatophyta</taxon>
        <taxon>Magnoliopsida</taxon>
        <taxon>eudicotyledons</taxon>
        <taxon>Gunneridae</taxon>
        <taxon>Pentapetalae</taxon>
        <taxon>rosids</taxon>
        <taxon>fabids</taxon>
        <taxon>Fagales</taxon>
        <taxon>Fagaceae</taxon>
        <taxon>Quercus</taxon>
    </lineage>
</organism>
<sequence length="206" mass="22250">MASQNNNLDTTNTASMASQTLKHRSRGVPNITTNTTTARNNKSTKNRRENNMAMAKRGLRSLAITVSIPLSLTLLTIYLTSTHSYVVVSKPFWFTPLWAIHITSLASSFLLGLSAWLVWAVGGFHQNPTALSLYLAQLGLSLVWNPIVLGSGASWVGLAVCLATFGALVGCFRICKEVNPTAGDIIAPCLAWTAFLAIVNLTLIFL</sequence>
<evidence type="ECO:0000313" key="8">
    <source>
        <dbReference type="EMBL" id="KAK7857469.1"/>
    </source>
</evidence>
<feature type="transmembrane region" description="Helical" evidence="7">
    <location>
        <begin position="98"/>
        <end position="119"/>
    </location>
</feature>
<dbReference type="Pfam" id="PF03073">
    <property type="entry name" value="TspO_MBR"/>
    <property type="match status" value="1"/>
</dbReference>
<dbReference type="InterPro" id="IPR038330">
    <property type="entry name" value="TspO/MBR-related_sf"/>
</dbReference>
<dbReference type="GO" id="GO:0016020">
    <property type="term" value="C:membrane"/>
    <property type="evidence" value="ECO:0007669"/>
    <property type="project" value="UniProtKB-SubCell"/>
</dbReference>
<proteinExistence type="inferred from homology"/>
<keyword evidence="3 7" id="KW-0812">Transmembrane</keyword>
<gene>
    <name evidence="8" type="primary">TSPO_1</name>
    <name evidence="8" type="ORF">CFP56_017723</name>
</gene>
<reference evidence="8" key="2">
    <citation type="journal article" date="2018" name="Sci. Data">
        <title>The draft genome sequence of cork oak.</title>
        <authorList>
            <person name="Ramos A.M."/>
            <person name="Usie A."/>
            <person name="Barbosa P."/>
            <person name="Barros P.M."/>
            <person name="Capote T."/>
            <person name="Chaves I."/>
            <person name="Simoes F."/>
            <person name="Abreu I."/>
            <person name="Carrasquinho I."/>
            <person name="Faro C."/>
            <person name="Guimaraes J.B."/>
            <person name="Mendonca D."/>
            <person name="Nobrega F."/>
            <person name="Rodrigues L."/>
            <person name="Saibo N.J.M."/>
            <person name="Varela M.C."/>
            <person name="Egas C."/>
            <person name="Matos J."/>
            <person name="Miguel C.M."/>
            <person name="Oliveira M.M."/>
            <person name="Ricardo C.P."/>
            <person name="Goncalves S."/>
        </authorList>
    </citation>
    <scope>NUCLEOTIDE SEQUENCE [LARGE SCALE GENOMIC DNA]</scope>
    <source>
        <strain evidence="8">HL8</strain>
    </source>
</reference>
<dbReference type="CDD" id="cd15904">
    <property type="entry name" value="TSPO_MBR"/>
    <property type="match status" value="1"/>
</dbReference>